<reference evidence="9 10" key="1">
    <citation type="submission" date="2016-10" db="EMBL/GenBank/DDBJ databases">
        <authorList>
            <person name="de Groot N.N."/>
        </authorList>
    </citation>
    <scope>NUCLEOTIDE SEQUENCE [LARGE SCALE GENOMIC DNA]</scope>
    <source>
        <strain evidence="9 10">DSM 16981</strain>
    </source>
</reference>
<organism evidence="9 10">
    <name type="scientific">Megasphaera paucivorans</name>
    <dbReference type="NCBI Taxonomy" id="349095"/>
    <lineage>
        <taxon>Bacteria</taxon>
        <taxon>Bacillati</taxon>
        <taxon>Bacillota</taxon>
        <taxon>Negativicutes</taxon>
        <taxon>Veillonellales</taxon>
        <taxon>Veillonellaceae</taxon>
        <taxon>Megasphaera</taxon>
    </lineage>
</organism>
<dbReference type="GO" id="GO:1990281">
    <property type="term" value="C:efflux pump complex"/>
    <property type="evidence" value="ECO:0007669"/>
    <property type="project" value="TreeGrafter"/>
</dbReference>
<evidence type="ECO:0000256" key="4">
    <source>
        <dbReference type="SAM" id="MobiDB-lite"/>
    </source>
</evidence>
<dbReference type="Pfam" id="PF25990">
    <property type="entry name" value="Beta-barrel_YknX"/>
    <property type="match status" value="1"/>
</dbReference>
<keyword evidence="3" id="KW-0813">Transport</keyword>
<keyword evidence="5" id="KW-1133">Transmembrane helix</keyword>
<dbReference type="Gene3D" id="1.10.287.470">
    <property type="entry name" value="Helix hairpin bin"/>
    <property type="match status" value="1"/>
</dbReference>
<feature type="transmembrane region" description="Helical" evidence="5">
    <location>
        <begin position="7"/>
        <end position="25"/>
    </location>
</feature>
<feature type="domain" description="Multidrug resistance protein MdtA-like C-terminal permuted SH3" evidence="7">
    <location>
        <begin position="302"/>
        <end position="356"/>
    </location>
</feature>
<dbReference type="Gene3D" id="2.40.420.20">
    <property type="match status" value="1"/>
</dbReference>
<dbReference type="InterPro" id="IPR058625">
    <property type="entry name" value="MdtA-like_BSH"/>
</dbReference>
<dbReference type="Proteomes" id="UP000199309">
    <property type="component" value="Unassembled WGS sequence"/>
</dbReference>
<keyword evidence="10" id="KW-1185">Reference proteome</keyword>
<comment type="similarity">
    <text evidence="2">Belongs to the membrane fusion protein (MFP) (TC 8.A.1) family.</text>
</comment>
<dbReference type="PANTHER" id="PTHR30469:SF33">
    <property type="entry name" value="SLR1207 PROTEIN"/>
    <property type="match status" value="1"/>
</dbReference>
<dbReference type="Gene3D" id="2.40.50.100">
    <property type="match status" value="1"/>
</dbReference>
<feature type="domain" description="Multidrug resistance protein MdtA-like barrel-sandwich hybrid" evidence="6">
    <location>
        <begin position="61"/>
        <end position="189"/>
    </location>
</feature>
<evidence type="ECO:0000313" key="9">
    <source>
        <dbReference type="EMBL" id="SDM29462.1"/>
    </source>
</evidence>
<name>A0A1G9S217_9FIRM</name>
<dbReference type="SUPFAM" id="SSF111369">
    <property type="entry name" value="HlyD-like secretion proteins"/>
    <property type="match status" value="1"/>
</dbReference>
<keyword evidence="5" id="KW-0472">Membrane</keyword>
<sequence length="378" mass="40289">MNKNSKIVMAVVFTVVCIFGGYRYYQTQENAKKITSIETAAVSRKDLKTIVSATGTIRPINSVEVSAKITARIKSILVKENDPVTSGQTVAILDGKDYEAKRDQAQYKVTNTKIKLERAQRLYNMGAGTKSDLDDAQFNYDTAVSDLAEAESDVAETVITAPMSGIVVGEPKSSGTMAVQGTSNPTVIMNIADSTQKQIRAKVDETDIGNIRVGEDATFTVDAYTGKTFTARVSGISQTDVNNTWDTSSSSTSASSSSSSSTSSSSSSVIYYYVTLDLDDPDDVLRLGMTARVDITTAQKDNVVCIPIAALKTNDHGPYVLIVDKSGQTQQTPVTTGIYSGDDVEILSGLQEGEAVSIAYTAPKTSSSKNQAGPPPPM</sequence>
<dbReference type="GO" id="GO:0015562">
    <property type="term" value="F:efflux transmembrane transporter activity"/>
    <property type="evidence" value="ECO:0007669"/>
    <property type="project" value="InterPro"/>
</dbReference>
<evidence type="ECO:0000259" key="6">
    <source>
        <dbReference type="Pfam" id="PF25917"/>
    </source>
</evidence>
<evidence type="ECO:0000256" key="5">
    <source>
        <dbReference type="SAM" id="Phobius"/>
    </source>
</evidence>
<evidence type="ECO:0000259" key="7">
    <source>
        <dbReference type="Pfam" id="PF25967"/>
    </source>
</evidence>
<evidence type="ECO:0000256" key="3">
    <source>
        <dbReference type="ARBA" id="ARBA00022448"/>
    </source>
</evidence>
<evidence type="ECO:0000256" key="2">
    <source>
        <dbReference type="ARBA" id="ARBA00009477"/>
    </source>
</evidence>
<keyword evidence="5" id="KW-0812">Transmembrane</keyword>
<dbReference type="RefSeq" id="WP_091648031.1">
    <property type="nucleotide sequence ID" value="NZ_FNHQ01000004.1"/>
</dbReference>
<dbReference type="EMBL" id="FNHQ01000004">
    <property type="protein sequence ID" value="SDM29462.1"/>
    <property type="molecule type" value="Genomic_DNA"/>
</dbReference>
<dbReference type="NCBIfam" id="TIGR01730">
    <property type="entry name" value="RND_mfp"/>
    <property type="match status" value="1"/>
</dbReference>
<dbReference type="Pfam" id="PF25967">
    <property type="entry name" value="RND-MFP_C"/>
    <property type="match status" value="1"/>
</dbReference>
<dbReference type="OrthoDB" id="9809068at2"/>
<feature type="domain" description="YknX-like beta-barrel" evidence="8">
    <location>
        <begin position="198"/>
        <end position="295"/>
    </location>
</feature>
<feature type="compositionally biased region" description="Low complexity" evidence="4">
    <location>
        <begin position="247"/>
        <end position="265"/>
    </location>
</feature>
<proteinExistence type="inferred from homology"/>
<dbReference type="Gene3D" id="2.40.30.170">
    <property type="match status" value="1"/>
</dbReference>
<protein>
    <submittedName>
        <fullName evidence="9">Membrane fusion protein, macrolide-specific efflux system</fullName>
    </submittedName>
</protein>
<dbReference type="PANTHER" id="PTHR30469">
    <property type="entry name" value="MULTIDRUG RESISTANCE PROTEIN MDTA"/>
    <property type="match status" value="1"/>
</dbReference>
<dbReference type="Pfam" id="PF25917">
    <property type="entry name" value="BSH_RND"/>
    <property type="match status" value="1"/>
</dbReference>
<evidence type="ECO:0000313" key="10">
    <source>
        <dbReference type="Proteomes" id="UP000199309"/>
    </source>
</evidence>
<comment type="subcellular location">
    <subcellularLocation>
        <location evidence="1">Cell envelope</location>
    </subcellularLocation>
</comment>
<accession>A0A1G9S217</accession>
<dbReference type="STRING" id="349095.SAMN05660299_00604"/>
<gene>
    <name evidence="9" type="ORF">SAMN05660299_00604</name>
</gene>
<evidence type="ECO:0000256" key="1">
    <source>
        <dbReference type="ARBA" id="ARBA00004196"/>
    </source>
</evidence>
<feature type="region of interest" description="Disordered" evidence="4">
    <location>
        <begin position="240"/>
        <end position="265"/>
    </location>
</feature>
<evidence type="ECO:0000259" key="8">
    <source>
        <dbReference type="Pfam" id="PF25990"/>
    </source>
</evidence>
<dbReference type="InterPro" id="IPR006143">
    <property type="entry name" value="RND_pump_MFP"/>
</dbReference>
<dbReference type="AlphaFoldDB" id="A0A1G9S217"/>
<dbReference type="InterPro" id="IPR058636">
    <property type="entry name" value="Beta-barrel_YknX"/>
</dbReference>
<dbReference type="InterPro" id="IPR058627">
    <property type="entry name" value="MdtA-like_C"/>
</dbReference>